<keyword evidence="4" id="KW-1185">Reference proteome</keyword>
<protein>
    <recommendedName>
        <fullName evidence="2">RING-type domain-containing protein</fullName>
    </recommendedName>
</protein>
<dbReference type="InterPro" id="IPR001841">
    <property type="entry name" value="Znf_RING"/>
</dbReference>
<dbReference type="STRING" id="1160497.A0A1L9VTQ8"/>
<dbReference type="PROSITE" id="PS50089">
    <property type="entry name" value="ZF_RING_2"/>
    <property type="match status" value="1"/>
</dbReference>
<dbReference type="Proteomes" id="UP000184300">
    <property type="component" value="Unassembled WGS sequence"/>
</dbReference>
<sequence>MVYSEEYNVDLTQIPLRSHQESSGETPDFYVIFFETLDATASYRHLPCEHLLHQPCIDHWLCSRDTSCPLCRRGSYHLRQRRKQSSSSIDPINTILCIPPPPRRNASNGRLNSLKSWCKQKLRRHDQLSTDTVAGQ</sequence>
<feature type="domain" description="RING-type" evidence="2">
    <location>
        <begin position="46"/>
        <end position="72"/>
    </location>
</feature>
<dbReference type="InterPro" id="IPR013083">
    <property type="entry name" value="Znf_RING/FYVE/PHD"/>
</dbReference>
<keyword evidence="1" id="KW-0479">Metal-binding</keyword>
<dbReference type="GO" id="GO:0008270">
    <property type="term" value="F:zinc ion binding"/>
    <property type="evidence" value="ECO:0007669"/>
    <property type="project" value="UniProtKB-KW"/>
</dbReference>
<dbReference type="AlphaFoldDB" id="A0A1L9VTQ8"/>
<evidence type="ECO:0000313" key="4">
    <source>
        <dbReference type="Proteomes" id="UP000184300"/>
    </source>
</evidence>
<keyword evidence="1" id="KW-0862">Zinc</keyword>
<evidence type="ECO:0000313" key="3">
    <source>
        <dbReference type="EMBL" id="OJJ87284.1"/>
    </source>
</evidence>
<proteinExistence type="predicted"/>
<organism evidence="3 4">
    <name type="scientific">Aspergillus glaucus CBS 516.65</name>
    <dbReference type="NCBI Taxonomy" id="1160497"/>
    <lineage>
        <taxon>Eukaryota</taxon>
        <taxon>Fungi</taxon>
        <taxon>Dikarya</taxon>
        <taxon>Ascomycota</taxon>
        <taxon>Pezizomycotina</taxon>
        <taxon>Eurotiomycetes</taxon>
        <taxon>Eurotiomycetidae</taxon>
        <taxon>Eurotiales</taxon>
        <taxon>Aspergillaceae</taxon>
        <taxon>Aspergillus</taxon>
        <taxon>Aspergillus subgen. Aspergillus</taxon>
    </lineage>
</organism>
<keyword evidence="1" id="KW-0863">Zinc-finger</keyword>
<gene>
    <name evidence="3" type="ORF">ASPGLDRAFT_43814</name>
</gene>
<dbReference type="GeneID" id="34462151"/>
<dbReference type="RefSeq" id="XP_022403973.1">
    <property type="nucleotide sequence ID" value="XM_022545890.1"/>
</dbReference>
<reference evidence="4" key="1">
    <citation type="journal article" date="2017" name="Genome Biol.">
        <title>Comparative genomics reveals high biological diversity and specific adaptations in the industrially and medically important fungal genus Aspergillus.</title>
        <authorList>
            <person name="de Vries R.P."/>
            <person name="Riley R."/>
            <person name="Wiebenga A."/>
            <person name="Aguilar-Osorio G."/>
            <person name="Amillis S."/>
            <person name="Uchima C.A."/>
            <person name="Anderluh G."/>
            <person name="Asadollahi M."/>
            <person name="Askin M."/>
            <person name="Barry K."/>
            <person name="Battaglia E."/>
            <person name="Bayram O."/>
            <person name="Benocci T."/>
            <person name="Braus-Stromeyer S.A."/>
            <person name="Caldana C."/>
            <person name="Canovas D."/>
            <person name="Cerqueira G.C."/>
            <person name="Chen F."/>
            <person name="Chen W."/>
            <person name="Choi C."/>
            <person name="Clum A."/>
            <person name="Dos Santos R.A."/>
            <person name="Damasio A.R."/>
            <person name="Diallinas G."/>
            <person name="Emri T."/>
            <person name="Fekete E."/>
            <person name="Flipphi M."/>
            <person name="Freyberg S."/>
            <person name="Gallo A."/>
            <person name="Gournas C."/>
            <person name="Habgood R."/>
            <person name="Hainaut M."/>
            <person name="Harispe M.L."/>
            <person name="Henrissat B."/>
            <person name="Hilden K.S."/>
            <person name="Hope R."/>
            <person name="Hossain A."/>
            <person name="Karabika E."/>
            <person name="Karaffa L."/>
            <person name="Karanyi Z."/>
            <person name="Krasevec N."/>
            <person name="Kuo A."/>
            <person name="Kusch H."/>
            <person name="LaButti K."/>
            <person name="Lagendijk E.L."/>
            <person name="Lapidus A."/>
            <person name="Levasseur A."/>
            <person name="Lindquist E."/>
            <person name="Lipzen A."/>
            <person name="Logrieco A.F."/>
            <person name="MacCabe A."/>
            <person name="Maekelae M.R."/>
            <person name="Malavazi I."/>
            <person name="Melin P."/>
            <person name="Meyer V."/>
            <person name="Mielnichuk N."/>
            <person name="Miskei M."/>
            <person name="Molnar A.P."/>
            <person name="Mule G."/>
            <person name="Ngan C.Y."/>
            <person name="Orejas M."/>
            <person name="Orosz E."/>
            <person name="Ouedraogo J.P."/>
            <person name="Overkamp K.M."/>
            <person name="Park H.-S."/>
            <person name="Perrone G."/>
            <person name="Piumi F."/>
            <person name="Punt P.J."/>
            <person name="Ram A.F."/>
            <person name="Ramon A."/>
            <person name="Rauscher S."/>
            <person name="Record E."/>
            <person name="Riano-Pachon D.M."/>
            <person name="Robert V."/>
            <person name="Roehrig J."/>
            <person name="Ruller R."/>
            <person name="Salamov A."/>
            <person name="Salih N.S."/>
            <person name="Samson R.A."/>
            <person name="Sandor E."/>
            <person name="Sanguinetti M."/>
            <person name="Schuetze T."/>
            <person name="Sepcic K."/>
            <person name="Shelest E."/>
            <person name="Sherlock G."/>
            <person name="Sophianopoulou V."/>
            <person name="Squina F.M."/>
            <person name="Sun H."/>
            <person name="Susca A."/>
            <person name="Todd R.B."/>
            <person name="Tsang A."/>
            <person name="Unkles S.E."/>
            <person name="van de Wiele N."/>
            <person name="van Rossen-Uffink D."/>
            <person name="Oliveira J.V."/>
            <person name="Vesth T.C."/>
            <person name="Visser J."/>
            <person name="Yu J.-H."/>
            <person name="Zhou M."/>
            <person name="Andersen M.R."/>
            <person name="Archer D.B."/>
            <person name="Baker S.E."/>
            <person name="Benoit I."/>
            <person name="Brakhage A.A."/>
            <person name="Braus G.H."/>
            <person name="Fischer R."/>
            <person name="Frisvad J.C."/>
            <person name="Goldman G.H."/>
            <person name="Houbraken J."/>
            <person name="Oakley B."/>
            <person name="Pocsi I."/>
            <person name="Scazzocchio C."/>
            <person name="Seiboth B."/>
            <person name="vanKuyk P.A."/>
            <person name="Wortman J."/>
            <person name="Dyer P.S."/>
            <person name="Grigoriev I.V."/>
        </authorList>
    </citation>
    <scope>NUCLEOTIDE SEQUENCE [LARGE SCALE GENOMIC DNA]</scope>
    <source>
        <strain evidence="4">CBS 516.65</strain>
    </source>
</reference>
<dbReference type="Gene3D" id="3.30.40.10">
    <property type="entry name" value="Zinc/RING finger domain, C3HC4 (zinc finger)"/>
    <property type="match status" value="1"/>
</dbReference>
<name>A0A1L9VTQ8_ASPGL</name>
<dbReference type="SUPFAM" id="SSF57850">
    <property type="entry name" value="RING/U-box"/>
    <property type="match status" value="1"/>
</dbReference>
<evidence type="ECO:0000259" key="2">
    <source>
        <dbReference type="PROSITE" id="PS50089"/>
    </source>
</evidence>
<dbReference type="EMBL" id="KV878891">
    <property type="protein sequence ID" value="OJJ87284.1"/>
    <property type="molecule type" value="Genomic_DNA"/>
</dbReference>
<evidence type="ECO:0000256" key="1">
    <source>
        <dbReference type="PROSITE-ProRule" id="PRU00175"/>
    </source>
</evidence>
<dbReference type="Pfam" id="PF13639">
    <property type="entry name" value="zf-RING_2"/>
    <property type="match status" value="1"/>
</dbReference>
<dbReference type="OrthoDB" id="8062037at2759"/>
<dbReference type="VEuPathDB" id="FungiDB:ASPGLDRAFT_43814"/>
<accession>A0A1L9VTQ8</accession>